<dbReference type="EMBL" id="JACHGT010000027">
    <property type="protein sequence ID" value="MBB6039914.1"/>
    <property type="molecule type" value="Genomic_DNA"/>
</dbReference>
<keyword evidence="2" id="KW-1185">Reference proteome</keyword>
<evidence type="ECO:0000313" key="1">
    <source>
        <dbReference type="EMBL" id="MBB6039914.1"/>
    </source>
</evidence>
<proteinExistence type="predicted"/>
<organism evidence="1 2">
    <name type="scientific">Phytomonospora endophytica</name>
    <dbReference type="NCBI Taxonomy" id="714109"/>
    <lineage>
        <taxon>Bacteria</taxon>
        <taxon>Bacillati</taxon>
        <taxon>Actinomycetota</taxon>
        <taxon>Actinomycetes</taxon>
        <taxon>Micromonosporales</taxon>
        <taxon>Micromonosporaceae</taxon>
        <taxon>Phytomonospora</taxon>
    </lineage>
</organism>
<protein>
    <submittedName>
        <fullName evidence="1">Uncharacterized protein</fullName>
    </submittedName>
</protein>
<dbReference type="Proteomes" id="UP000548476">
    <property type="component" value="Unassembled WGS sequence"/>
</dbReference>
<sequence length="63" mass="6989">MATAFLADVLQRIDSALRRGEAVAAGADEMRERYRAWFEEAWEPGATQLCLAALPDCYEGVLL</sequence>
<gene>
    <name evidence="1" type="ORF">HNR73_007813</name>
</gene>
<dbReference type="AlphaFoldDB" id="A0A841FVV1"/>
<comment type="caution">
    <text evidence="1">The sequence shown here is derived from an EMBL/GenBank/DDBJ whole genome shotgun (WGS) entry which is preliminary data.</text>
</comment>
<accession>A0A841FVV1</accession>
<evidence type="ECO:0000313" key="2">
    <source>
        <dbReference type="Proteomes" id="UP000548476"/>
    </source>
</evidence>
<dbReference type="RefSeq" id="WP_184792992.1">
    <property type="nucleotide sequence ID" value="NZ_BONT01000103.1"/>
</dbReference>
<reference evidence="1 2" key="1">
    <citation type="submission" date="2020-08" db="EMBL/GenBank/DDBJ databases">
        <title>Genomic Encyclopedia of Type Strains, Phase IV (KMG-IV): sequencing the most valuable type-strain genomes for metagenomic binning, comparative biology and taxonomic classification.</title>
        <authorList>
            <person name="Goeker M."/>
        </authorList>
    </citation>
    <scope>NUCLEOTIDE SEQUENCE [LARGE SCALE GENOMIC DNA]</scope>
    <source>
        <strain evidence="1 2">YIM 65646</strain>
    </source>
</reference>
<name>A0A841FVV1_9ACTN</name>